<evidence type="ECO:0000313" key="5">
    <source>
        <dbReference type="EMBL" id="KAK1297547.1"/>
    </source>
</evidence>
<reference evidence="5" key="2">
    <citation type="submission" date="2023-06" db="EMBL/GenBank/DDBJ databases">
        <authorList>
            <person name="Ma L."/>
            <person name="Liu K.-W."/>
            <person name="Li Z."/>
            <person name="Hsiao Y.-Y."/>
            <person name="Qi Y."/>
            <person name="Fu T."/>
            <person name="Tang G."/>
            <person name="Zhang D."/>
            <person name="Sun W.-H."/>
            <person name="Liu D.-K."/>
            <person name="Li Y."/>
            <person name="Chen G.-Z."/>
            <person name="Liu X.-D."/>
            <person name="Liao X.-Y."/>
            <person name="Jiang Y.-T."/>
            <person name="Yu X."/>
            <person name="Hao Y."/>
            <person name="Huang J."/>
            <person name="Zhao X.-W."/>
            <person name="Ke S."/>
            <person name="Chen Y.-Y."/>
            <person name="Wu W.-L."/>
            <person name="Hsu J.-L."/>
            <person name="Lin Y.-F."/>
            <person name="Huang M.-D."/>
            <person name="Li C.-Y."/>
            <person name="Huang L."/>
            <person name="Wang Z.-W."/>
            <person name="Zhao X."/>
            <person name="Zhong W.-Y."/>
            <person name="Peng D.-H."/>
            <person name="Ahmad S."/>
            <person name="Lan S."/>
            <person name="Zhang J.-S."/>
            <person name="Tsai W.-C."/>
            <person name="Van De Peer Y."/>
            <person name="Liu Z.-J."/>
        </authorList>
    </citation>
    <scope>NUCLEOTIDE SEQUENCE</scope>
    <source>
        <strain evidence="5">CP</strain>
        <tissue evidence="5">Leaves</tissue>
    </source>
</reference>
<evidence type="ECO:0000259" key="4">
    <source>
        <dbReference type="PROSITE" id="PS51352"/>
    </source>
</evidence>
<dbReference type="Gene3D" id="3.40.30.10">
    <property type="entry name" value="Glutaredoxin"/>
    <property type="match status" value="1"/>
</dbReference>
<dbReference type="PANTHER" id="PTHR47192">
    <property type="entry name" value="THIOREDOXIN-LIKE 3-2, CHLOROPLASTIC"/>
    <property type="match status" value="1"/>
</dbReference>
<accession>A0AAV9DBE8</accession>
<dbReference type="InterPro" id="IPR036249">
    <property type="entry name" value="Thioredoxin-like_sf"/>
</dbReference>
<keyword evidence="2" id="KW-1015">Disulfide bond</keyword>
<comment type="caution">
    <text evidence="5">The sequence shown here is derived from an EMBL/GenBank/DDBJ whole genome shotgun (WGS) entry which is preliminary data.</text>
</comment>
<evidence type="ECO:0000313" key="6">
    <source>
        <dbReference type="Proteomes" id="UP001180020"/>
    </source>
</evidence>
<keyword evidence="1" id="KW-0813">Transport</keyword>
<keyword evidence="3" id="KW-0676">Redox-active center</keyword>
<keyword evidence="1" id="KW-0249">Electron transport</keyword>
<reference evidence="5" key="1">
    <citation type="journal article" date="2023" name="Nat. Commun.">
        <title>Diploid and tetraploid genomes of Acorus and the evolution of monocots.</title>
        <authorList>
            <person name="Ma L."/>
            <person name="Liu K.W."/>
            <person name="Li Z."/>
            <person name="Hsiao Y.Y."/>
            <person name="Qi Y."/>
            <person name="Fu T."/>
            <person name="Tang G.D."/>
            <person name="Zhang D."/>
            <person name="Sun W.H."/>
            <person name="Liu D.K."/>
            <person name="Li Y."/>
            <person name="Chen G.Z."/>
            <person name="Liu X.D."/>
            <person name="Liao X.Y."/>
            <person name="Jiang Y.T."/>
            <person name="Yu X."/>
            <person name="Hao Y."/>
            <person name="Huang J."/>
            <person name="Zhao X.W."/>
            <person name="Ke S."/>
            <person name="Chen Y.Y."/>
            <person name="Wu W.L."/>
            <person name="Hsu J.L."/>
            <person name="Lin Y.F."/>
            <person name="Huang M.D."/>
            <person name="Li C.Y."/>
            <person name="Huang L."/>
            <person name="Wang Z.W."/>
            <person name="Zhao X."/>
            <person name="Zhong W.Y."/>
            <person name="Peng D.H."/>
            <person name="Ahmad S."/>
            <person name="Lan S."/>
            <person name="Zhang J.S."/>
            <person name="Tsai W.C."/>
            <person name="Van de Peer Y."/>
            <person name="Liu Z.J."/>
        </authorList>
    </citation>
    <scope>NUCLEOTIDE SEQUENCE</scope>
    <source>
        <strain evidence="5">CP</strain>
    </source>
</reference>
<dbReference type="EMBL" id="JAUJYO010000015">
    <property type="protein sequence ID" value="KAK1297547.1"/>
    <property type="molecule type" value="Genomic_DNA"/>
</dbReference>
<evidence type="ECO:0000256" key="3">
    <source>
        <dbReference type="ARBA" id="ARBA00023284"/>
    </source>
</evidence>
<dbReference type="CDD" id="cd02947">
    <property type="entry name" value="TRX_family"/>
    <property type="match status" value="1"/>
</dbReference>
<proteinExistence type="predicted"/>
<dbReference type="FunFam" id="3.40.30.10:FF:000245">
    <property type="entry name" value="Thioredoxin"/>
    <property type="match status" value="1"/>
</dbReference>
<protein>
    <recommendedName>
        <fullName evidence="4">Thioredoxin domain-containing protein</fullName>
    </recommendedName>
</protein>
<dbReference type="PROSITE" id="PS51352">
    <property type="entry name" value="THIOREDOXIN_2"/>
    <property type="match status" value="1"/>
</dbReference>
<organism evidence="5 6">
    <name type="scientific">Acorus calamus</name>
    <name type="common">Sweet flag</name>
    <dbReference type="NCBI Taxonomy" id="4465"/>
    <lineage>
        <taxon>Eukaryota</taxon>
        <taxon>Viridiplantae</taxon>
        <taxon>Streptophyta</taxon>
        <taxon>Embryophyta</taxon>
        <taxon>Tracheophyta</taxon>
        <taxon>Spermatophyta</taxon>
        <taxon>Magnoliopsida</taxon>
        <taxon>Liliopsida</taxon>
        <taxon>Acoraceae</taxon>
        <taxon>Acorus</taxon>
    </lineage>
</organism>
<keyword evidence="6" id="KW-1185">Reference proteome</keyword>
<dbReference type="PANTHER" id="PTHR47192:SF4">
    <property type="entry name" value="THIOREDOXIN-LIKE 3-2, CHLOROPLASTIC"/>
    <property type="match status" value="1"/>
</dbReference>
<dbReference type="InterPro" id="IPR013766">
    <property type="entry name" value="Thioredoxin_domain"/>
</dbReference>
<sequence length="207" mass="23608">MRGETKEKHKVSSFGRLAMSGALSLPSFVHPHRHDHRHQRPSIPLSKGSLLHFAGTKTVSPSISTRPVEIKVSSCRVGEVPPVEFIEDRPSSVELEPIDTEEKFDRVVAGAQQVEESVVFVWMASWCRKCIYLKPKLERLAADYYPRIQFYHVDVNLVPQRLVSRAEVTKMPTIQLWKDGKKQGEVIGGYKSWLVINDVREMIENMS</sequence>
<dbReference type="SUPFAM" id="SSF52833">
    <property type="entry name" value="Thioredoxin-like"/>
    <property type="match status" value="1"/>
</dbReference>
<dbReference type="GO" id="GO:0009570">
    <property type="term" value="C:chloroplast stroma"/>
    <property type="evidence" value="ECO:0007669"/>
    <property type="project" value="InterPro"/>
</dbReference>
<feature type="domain" description="Thioredoxin" evidence="4">
    <location>
        <begin position="84"/>
        <end position="207"/>
    </location>
</feature>
<evidence type="ECO:0000256" key="2">
    <source>
        <dbReference type="ARBA" id="ARBA00023157"/>
    </source>
</evidence>
<dbReference type="Proteomes" id="UP001180020">
    <property type="component" value="Unassembled WGS sequence"/>
</dbReference>
<evidence type="ECO:0000256" key="1">
    <source>
        <dbReference type="ARBA" id="ARBA00022982"/>
    </source>
</evidence>
<dbReference type="Pfam" id="PF00085">
    <property type="entry name" value="Thioredoxin"/>
    <property type="match status" value="1"/>
</dbReference>
<dbReference type="AlphaFoldDB" id="A0AAV9DBE8"/>
<dbReference type="InterPro" id="IPR044253">
    <property type="entry name" value="WCRKC1/2"/>
</dbReference>
<name>A0AAV9DBE8_ACOCL</name>
<gene>
    <name evidence="5" type="ORF">QJS10_CPB15g01525</name>
</gene>